<dbReference type="InterPro" id="IPR052936">
    <property type="entry name" value="Jasmonate_Hydroxylase-like"/>
</dbReference>
<dbReference type="InterPro" id="IPR007138">
    <property type="entry name" value="ABM_dom"/>
</dbReference>
<evidence type="ECO:0000259" key="1">
    <source>
        <dbReference type="PROSITE" id="PS51725"/>
    </source>
</evidence>
<organism evidence="2 3">
    <name type="scientific">Albidovulum aquaemixtae</name>
    <dbReference type="NCBI Taxonomy" id="1542388"/>
    <lineage>
        <taxon>Bacteria</taxon>
        <taxon>Pseudomonadati</taxon>
        <taxon>Pseudomonadota</taxon>
        <taxon>Alphaproteobacteria</taxon>
        <taxon>Rhodobacterales</taxon>
        <taxon>Paracoccaceae</taxon>
        <taxon>Albidovulum</taxon>
    </lineage>
</organism>
<dbReference type="RefSeq" id="WP_108852940.1">
    <property type="nucleotide sequence ID" value="NZ_OMOQ01000001.1"/>
</dbReference>
<protein>
    <recommendedName>
        <fullName evidence="1">ABM domain-containing protein</fullName>
    </recommendedName>
</protein>
<accession>A0A2R8B7P3</accession>
<name>A0A2R8B7P3_9RHOB</name>
<evidence type="ECO:0000313" key="3">
    <source>
        <dbReference type="Proteomes" id="UP000244924"/>
    </source>
</evidence>
<gene>
    <name evidence="2" type="ORF">DEA8626_02174</name>
</gene>
<dbReference type="Proteomes" id="UP000244924">
    <property type="component" value="Unassembled WGS sequence"/>
</dbReference>
<dbReference type="InterPro" id="IPR011008">
    <property type="entry name" value="Dimeric_a/b-barrel"/>
</dbReference>
<dbReference type="PANTHER" id="PTHR37811">
    <property type="entry name" value="BLL5343 PROTEIN"/>
    <property type="match status" value="1"/>
</dbReference>
<feature type="domain" description="ABM" evidence="1">
    <location>
        <begin position="2"/>
        <end position="90"/>
    </location>
</feature>
<dbReference type="Gene3D" id="3.30.70.100">
    <property type="match status" value="1"/>
</dbReference>
<sequence>MIAVIFEVVPAGGKREEYLARAAALRDELEAHDGFISVERFESLTEPGKLLSLSFFRDEAAVTAWRNRPAHRATQKVGREGVFADYRLRVAEVRRDYGMSRRDEAPADSRVVHG</sequence>
<dbReference type="SUPFAM" id="SSF54909">
    <property type="entry name" value="Dimeric alpha+beta barrel"/>
    <property type="match status" value="1"/>
</dbReference>
<reference evidence="2 3" key="1">
    <citation type="submission" date="2018-03" db="EMBL/GenBank/DDBJ databases">
        <authorList>
            <person name="Keele B.F."/>
        </authorList>
    </citation>
    <scope>NUCLEOTIDE SEQUENCE [LARGE SCALE GENOMIC DNA]</scope>
    <source>
        <strain evidence="2 3">CECT 8626</strain>
    </source>
</reference>
<dbReference type="Pfam" id="PF03992">
    <property type="entry name" value="ABM"/>
    <property type="match status" value="1"/>
</dbReference>
<dbReference type="PROSITE" id="PS51725">
    <property type="entry name" value="ABM"/>
    <property type="match status" value="1"/>
</dbReference>
<dbReference type="PANTHER" id="PTHR37811:SF2">
    <property type="entry name" value="ABM DOMAIN-CONTAINING PROTEIN"/>
    <property type="match status" value="1"/>
</dbReference>
<dbReference type="EMBL" id="OMOQ01000001">
    <property type="protein sequence ID" value="SPH18634.1"/>
    <property type="molecule type" value="Genomic_DNA"/>
</dbReference>
<evidence type="ECO:0000313" key="2">
    <source>
        <dbReference type="EMBL" id="SPH18634.1"/>
    </source>
</evidence>
<dbReference type="AlphaFoldDB" id="A0A2R8B7P3"/>
<keyword evidence="3" id="KW-1185">Reference proteome</keyword>
<proteinExistence type="predicted"/>
<dbReference type="OrthoDB" id="9797060at2"/>